<proteinExistence type="predicted"/>
<reference evidence="1" key="1">
    <citation type="submission" date="2021-03" db="EMBL/GenBank/DDBJ databases">
        <title>Evolutionary priming and transition to the ectomycorrhizal habit in an iconic lineage of mushroom-forming fungi: is preadaptation a requirement?</title>
        <authorList>
            <consortium name="DOE Joint Genome Institute"/>
            <person name="Looney B.P."/>
            <person name="Miyauchi S."/>
            <person name="Morin E."/>
            <person name="Drula E."/>
            <person name="Courty P.E."/>
            <person name="Chicoki N."/>
            <person name="Fauchery L."/>
            <person name="Kohler A."/>
            <person name="Kuo A."/>
            <person name="LaButti K."/>
            <person name="Pangilinan J."/>
            <person name="Lipzen A."/>
            <person name="Riley R."/>
            <person name="Andreopoulos W."/>
            <person name="He G."/>
            <person name="Johnson J."/>
            <person name="Barry K.W."/>
            <person name="Grigoriev I.V."/>
            <person name="Nagy L."/>
            <person name="Hibbett D."/>
            <person name="Henrissat B."/>
            <person name="Matheny P.B."/>
            <person name="Labbe J."/>
            <person name="Martin A.F."/>
        </authorList>
    </citation>
    <scope>NUCLEOTIDE SEQUENCE</scope>
    <source>
        <strain evidence="1">BPL698</strain>
    </source>
</reference>
<accession>A0ACC0UA71</accession>
<comment type="caution">
    <text evidence="1">The sequence shown here is derived from an EMBL/GenBank/DDBJ whole genome shotgun (WGS) entry which is preliminary data.</text>
</comment>
<dbReference type="EMBL" id="JAGFNK010000094">
    <property type="protein sequence ID" value="KAI9508356.1"/>
    <property type="molecule type" value="Genomic_DNA"/>
</dbReference>
<name>A0ACC0UA71_9AGAM</name>
<gene>
    <name evidence="1" type="ORF">F5148DRAFT_1197147</name>
</gene>
<dbReference type="Proteomes" id="UP001207468">
    <property type="component" value="Unassembled WGS sequence"/>
</dbReference>
<organism evidence="1 2">
    <name type="scientific">Russula earlei</name>
    <dbReference type="NCBI Taxonomy" id="71964"/>
    <lineage>
        <taxon>Eukaryota</taxon>
        <taxon>Fungi</taxon>
        <taxon>Dikarya</taxon>
        <taxon>Basidiomycota</taxon>
        <taxon>Agaricomycotina</taxon>
        <taxon>Agaricomycetes</taxon>
        <taxon>Russulales</taxon>
        <taxon>Russulaceae</taxon>
        <taxon>Russula</taxon>
    </lineage>
</organism>
<protein>
    <submittedName>
        <fullName evidence="1">Uncharacterized protein</fullName>
    </submittedName>
</protein>
<sequence length="85" mass="9219">MPLSNNSRSQLPFMLLFLSSYILLCAALYIKRIHLVCSSLGLPQEAIIASAFSAPPSLLSSFHLDQSASRSHPRVPELATPPLGQ</sequence>
<keyword evidence="2" id="KW-1185">Reference proteome</keyword>
<evidence type="ECO:0000313" key="2">
    <source>
        <dbReference type="Proteomes" id="UP001207468"/>
    </source>
</evidence>
<evidence type="ECO:0000313" key="1">
    <source>
        <dbReference type="EMBL" id="KAI9508356.1"/>
    </source>
</evidence>